<dbReference type="Proteomes" id="UP000284250">
    <property type="component" value="Unassembled WGS sequence"/>
</dbReference>
<dbReference type="AlphaFoldDB" id="A0A418QWJ3"/>
<organism evidence="2 3">
    <name type="scientific">Hymenobacter rubripertinctus</name>
    <dbReference type="NCBI Taxonomy" id="2029981"/>
    <lineage>
        <taxon>Bacteria</taxon>
        <taxon>Pseudomonadati</taxon>
        <taxon>Bacteroidota</taxon>
        <taxon>Cytophagia</taxon>
        <taxon>Cytophagales</taxon>
        <taxon>Hymenobacteraceae</taxon>
        <taxon>Hymenobacter</taxon>
    </lineage>
</organism>
<dbReference type="Gene3D" id="3.40.47.10">
    <property type="match status" value="1"/>
</dbReference>
<evidence type="ECO:0000259" key="1">
    <source>
        <dbReference type="Pfam" id="PF00109"/>
    </source>
</evidence>
<name>A0A418QWJ3_9BACT</name>
<evidence type="ECO:0000313" key="2">
    <source>
        <dbReference type="EMBL" id="RIY09576.1"/>
    </source>
</evidence>
<gene>
    <name evidence="2" type="ORF">D0T11_12205</name>
</gene>
<feature type="domain" description="Beta-ketoacyl synthase-like N-terminal" evidence="1">
    <location>
        <begin position="33"/>
        <end position="190"/>
    </location>
</feature>
<evidence type="ECO:0000313" key="3">
    <source>
        <dbReference type="Proteomes" id="UP000284250"/>
    </source>
</evidence>
<protein>
    <recommendedName>
        <fullName evidence="1">Beta-ketoacyl synthase-like N-terminal domain-containing protein</fullName>
    </recommendedName>
</protein>
<accession>A0A418QWJ3</accession>
<dbReference type="EMBL" id="QYCN01000016">
    <property type="protein sequence ID" value="RIY09576.1"/>
    <property type="molecule type" value="Genomic_DNA"/>
</dbReference>
<keyword evidence="3" id="KW-1185">Reference proteome</keyword>
<dbReference type="InterPro" id="IPR016039">
    <property type="entry name" value="Thiolase-like"/>
</dbReference>
<dbReference type="RefSeq" id="WP_119656078.1">
    <property type="nucleotide sequence ID" value="NZ_JBHUOI010000044.1"/>
</dbReference>
<dbReference type="OrthoDB" id="1234619at2"/>
<comment type="caution">
    <text evidence="2">The sequence shown here is derived from an EMBL/GenBank/DDBJ whole genome shotgun (WGS) entry which is preliminary data.</text>
</comment>
<proteinExistence type="predicted"/>
<sequence length="361" mass="37751">MATPLDITISSVGYTSAAGTGLEAFWQQVQSNGFTTSIRHYDPQGYMGAKGIRYLNRATLLYGNVAYQCIADHPTLGEFIRQHPSQVGLYDGSDLSNIEDGFVFDLVAKVEGPDKASPMSAPNTIDNASSSQMAIKAQIKGPNVTVCGGACAGLQALDVSLLHLTQGMTSYGIVGTTEVTSRYHEAVRRGEQRNTTLPAAPEMGIAVGVERSQNAMPAPYGRILSVASGQRLTGETNETLLARLVETCQGPVAEVAADYCIVGGGGHNLDPRQLRAALQAAGVQAQVLFPETVYGVGDNAGGLAGLLFGLGLQQGRGSGLPAAYLDGVYNDQLPGAPQSGCHLLATIDTLGYGIVLLFSKN</sequence>
<reference evidence="2 3" key="1">
    <citation type="submission" date="2019-01" db="EMBL/GenBank/DDBJ databases">
        <title>Hymenobacter humicola sp. nov., isolated from soils in Antarctica.</title>
        <authorList>
            <person name="Sedlacek I."/>
            <person name="Holochova P."/>
            <person name="Kralova S."/>
            <person name="Pantucek R."/>
            <person name="Stankova E."/>
            <person name="Vrbovska V."/>
            <person name="Kristofova L."/>
            <person name="Svec P."/>
            <person name="Busse H.-J."/>
        </authorList>
    </citation>
    <scope>NUCLEOTIDE SEQUENCE [LARGE SCALE GENOMIC DNA]</scope>
    <source>
        <strain evidence="2 3">CCM 8852</strain>
    </source>
</reference>
<dbReference type="Pfam" id="PF00109">
    <property type="entry name" value="ketoacyl-synt"/>
    <property type="match status" value="1"/>
</dbReference>
<dbReference type="GO" id="GO:0016746">
    <property type="term" value="F:acyltransferase activity"/>
    <property type="evidence" value="ECO:0007669"/>
    <property type="project" value="InterPro"/>
</dbReference>
<dbReference type="SUPFAM" id="SSF53901">
    <property type="entry name" value="Thiolase-like"/>
    <property type="match status" value="1"/>
</dbReference>
<dbReference type="InterPro" id="IPR014030">
    <property type="entry name" value="Ketoacyl_synth_N"/>
</dbReference>